<dbReference type="PANTHER" id="PTHR12558:SF13">
    <property type="entry name" value="CELL DIVISION CYCLE PROTEIN 27 HOMOLOG"/>
    <property type="match status" value="1"/>
</dbReference>
<dbReference type="PROSITE" id="PS50005">
    <property type="entry name" value="TPR"/>
    <property type="match status" value="4"/>
</dbReference>
<accession>A0A562RRK6</accession>
<sequence length="415" mass="45995">MKASSALQGECPDPFLRCNGSPDPALPCSRPQEAPAPLPDGPHFPSPESLSVLFTQESCPPFTILSLQVETLSGDMEKTLSDLGKEQQDRLHITQENNIFFLLLQDKGPEEAEKIFHKLKTGPETAMNAGIFTYPLDGFTAARALEYSRKTLTHSLLLGPDSLASFDAVTLNISGDEAYQEGRMDEAIEEYEAALRLDPENANVLNSLGVCFGVIQNYERALNAFRRSHAADPKEAMPVYNEGLIHEMQGEKQRAKDCFEKALCLSPDSFESAFHLGKSLVALEDPEAALPFLEKARTIKPENGPVLKFLAEACFRTRETEKAFHLFRQALRRMPRDAAVLSGLGACFDLKGENPDIAATFCEEALAIEPDNGLFALRLARIRIRQNRNEEARSLLLMARKNGQKLSREEENGLN</sequence>
<evidence type="ECO:0000313" key="3">
    <source>
        <dbReference type="EMBL" id="TWI71662.1"/>
    </source>
</evidence>
<dbReference type="Pfam" id="PF13181">
    <property type="entry name" value="TPR_8"/>
    <property type="match status" value="1"/>
</dbReference>
<dbReference type="Pfam" id="PF14559">
    <property type="entry name" value="TPR_19"/>
    <property type="match status" value="2"/>
</dbReference>
<gene>
    <name evidence="3" type="ORF">LZ24_01935</name>
</gene>
<evidence type="ECO:0000256" key="1">
    <source>
        <dbReference type="PROSITE-ProRule" id="PRU00339"/>
    </source>
</evidence>
<comment type="caution">
    <text evidence="3">The sequence shown here is derived from an EMBL/GenBank/DDBJ whole genome shotgun (WGS) entry which is preliminary data.</text>
</comment>
<proteinExistence type="predicted"/>
<dbReference type="RefSeq" id="WP_144684900.1">
    <property type="nucleotide sequence ID" value="NZ_VLLC01000013.1"/>
</dbReference>
<feature type="region of interest" description="Disordered" evidence="2">
    <location>
        <begin position="1"/>
        <end position="49"/>
    </location>
</feature>
<dbReference type="SUPFAM" id="SSF81901">
    <property type="entry name" value="HCP-like"/>
    <property type="match status" value="1"/>
</dbReference>
<evidence type="ECO:0000256" key="2">
    <source>
        <dbReference type="SAM" id="MobiDB-lite"/>
    </source>
</evidence>
<dbReference type="AlphaFoldDB" id="A0A562RRK6"/>
<dbReference type="Proteomes" id="UP000318307">
    <property type="component" value="Unassembled WGS sequence"/>
</dbReference>
<dbReference type="InterPro" id="IPR011990">
    <property type="entry name" value="TPR-like_helical_dom_sf"/>
</dbReference>
<dbReference type="OrthoDB" id="5430072at2"/>
<dbReference type="Gene3D" id="1.25.40.10">
    <property type="entry name" value="Tetratricopeptide repeat domain"/>
    <property type="match status" value="1"/>
</dbReference>
<feature type="repeat" description="TPR" evidence="1">
    <location>
        <begin position="202"/>
        <end position="235"/>
    </location>
</feature>
<feature type="compositionally biased region" description="Pro residues" evidence="2">
    <location>
        <begin position="34"/>
        <end position="45"/>
    </location>
</feature>
<evidence type="ECO:0000313" key="4">
    <source>
        <dbReference type="Proteomes" id="UP000318307"/>
    </source>
</evidence>
<reference evidence="3 4" key="1">
    <citation type="submission" date="2019-07" db="EMBL/GenBank/DDBJ databases">
        <title>Genome sequencing of 100 strains of the haloalkaliphilic chemolithoautotrophic sulfur-oxidizing bacterium Thioalkalivibrio.</title>
        <authorList>
            <person name="Muyzer G."/>
        </authorList>
    </citation>
    <scope>NUCLEOTIDE SEQUENCE [LARGE SCALE GENOMIC DNA]</scope>
    <source>
        <strain evidence="3 4">ASO4-4</strain>
    </source>
</reference>
<organism evidence="3 4">
    <name type="scientific">Desulfobotulus alkaliphilus</name>
    <dbReference type="NCBI Taxonomy" id="622671"/>
    <lineage>
        <taxon>Bacteria</taxon>
        <taxon>Pseudomonadati</taxon>
        <taxon>Thermodesulfobacteriota</taxon>
        <taxon>Desulfobacteria</taxon>
        <taxon>Desulfobacterales</taxon>
        <taxon>Desulfobacteraceae</taxon>
        <taxon>Desulfobotulus</taxon>
    </lineage>
</organism>
<feature type="repeat" description="TPR" evidence="1">
    <location>
        <begin position="236"/>
        <end position="269"/>
    </location>
</feature>
<keyword evidence="1" id="KW-0802">TPR repeat</keyword>
<dbReference type="Pfam" id="PF13414">
    <property type="entry name" value="TPR_11"/>
    <property type="match status" value="1"/>
</dbReference>
<keyword evidence="4" id="KW-1185">Reference proteome</keyword>
<dbReference type="PANTHER" id="PTHR12558">
    <property type="entry name" value="CELL DIVISION CYCLE 16,23,27"/>
    <property type="match status" value="1"/>
</dbReference>
<dbReference type="EMBL" id="VLLC01000013">
    <property type="protein sequence ID" value="TWI71662.1"/>
    <property type="molecule type" value="Genomic_DNA"/>
</dbReference>
<name>A0A562RRK6_9BACT</name>
<dbReference type="SMART" id="SM00028">
    <property type="entry name" value="TPR"/>
    <property type="match status" value="6"/>
</dbReference>
<feature type="repeat" description="TPR" evidence="1">
    <location>
        <begin position="270"/>
        <end position="303"/>
    </location>
</feature>
<feature type="repeat" description="TPR" evidence="1">
    <location>
        <begin position="168"/>
        <end position="201"/>
    </location>
</feature>
<dbReference type="InterPro" id="IPR019734">
    <property type="entry name" value="TPR_rpt"/>
</dbReference>
<protein>
    <submittedName>
        <fullName evidence="3">Tetratricopeptide (TPR) repeat protein</fullName>
    </submittedName>
</protein>